<feature type="zinc finger region" description="C4-type" evidence="17">
    <location>
        <begin position="738"/>
        <end position="764"/>
    </location>
</feature>
<keyword evidence="20" id="KW-1185">Reference proteome</keyword>
<evidence type="ECO:0000256" key="7">
    <source>
        <dbReference type="ARBA" id="ARBA00022769"/>
    </source>
</evidence>
<comment type="subunit">
    <text evidence="17">Forms a heterotetramer with UvrB during the search for lesions.</text>
</comment>
<dbReference type="Pfam" id="PF17760">
    <property type="entry name" value="UvrA_inter"/>
    <property type="match status" value="1"/>
</dbReference>
<dbReference type="PROSITE" id="PS00211">
    <property type="entry name" value="ABC_TRANSPORTER_1"/>
    <property type="match status" value="2"/>
</dbReference>
<evidence type="ECO:0000256" key="14">
    <source>
        <dbReference type="ARBA" id="ARBA00038000"/>
    </source>
</evidence>
<dbReference type="RefSeq" id="WP_205211376.1">
    <property type="nucleotide sequence ID" value="NZ_JAFFZO010000026.1"/>
</dbReference>
<dbReference type="PANTHER" id="PTHR43152:SF3">
    <property type="entry name" value="UVRABC SYSTEM PROTEIN A"/>
    <property type="match status" value="1"/>
</dbReference>
<keyword evidence="10 17" id="KW-0067">ATP-binding</keyword>
<name>A0ABS2WDT4_9GAMM</name>
<keyword evidence="2 17" id="KW-0963">Cytoplasm</keyword>
<evidence type="ECO:0000256" key="12">
    <source>
        <dbReference type="ARBA" id="ARBA00023125"/>
    </source>
</evidence>
<evidence type="ECO:0000313" key="19">
    <source>
        <dbReference type="EMBL" id="MBN0989875.1"/>
    </source>
</evidence>
<reference evidence="19 20" key="1">
    <citation type="submission" date="2021-02" db="EMBL/GenBank/DDBJ databases">
        <title>A novel species of genus Amphritea isolated from a fishpond in China.</title>
        <authorList>
            <person name="Lu H."/>
        </authorList>
    </citation>
    <scope>NUCLEOTIDE SEQUENCE [LARGE SCALE GENOMIC DNA]</scope>
    <source>
        <strain evidence="19 20">RP18W</strain>
    </source>
</reference>
<dbReference type="InterPro" id="IPR027417">
    <property type="entry name" value="P-loop_NTPase"/>
</dbReference>
<keyword evidence="11 17" id="KW-0267">Excision nuclease</keyword>
<keyword evidence="7 17" id="KW-0228">DNA excision</keyword>
<gene>
    <name evidence="17 19" type="primary">uvrA</name>
    <name evidence="19" type="ORF">JW498_21155</name>
</gene>
<accession>A0ABS2WDT4</accession>
<evidence type="ECO:0000256" key="11">
    <source>
        <dbReference type="ARBA" id="ARBA00022881"/>
    </source>
</evidence>
<dbReference type="InterPro" id="IPR041552">
    <property type="entry name" value="UvrA_DNA-bd"/>
</dbReference>
<feature type="domain" description="ABC transporter" evidence="18">
    <location>
        <begin position="594"/>
        <end position="935"/>
    </location>
</feature>
<evidence type="ECO:0000256" key="16">
    <source>
        <dbReference type="ARBA" id="ARBA00042156"/>
    </source>
</evidence>
<organism evidence="19 20">
    <name type="scientific">Amphritea pacifica</name>
    <dbReference type="NCBI Taxonomy" id="2811233"/>
    <lineage>
        <taxon>Bacteria</taxon>
        <taxon>Pseudomonadati</taxon>
        <taxon>Pseudomonadota</taxon>
        <taxon>Gammaproteobacteria</taxon>
        <taxon>Oceanospirillales</taxon>
        <taxon>Oceanospirillaceae</taxon>
        <taxon>Amphritea</taxon>
    </lineage>
</organism>
<keyword evidence="3 17" id="KW-0479">Metal-binding</keyword>
<keyword evidence="8 17" id="KW-0863">Zinc-finger</keyword>
<dbReference type="Gene3D" id="3.30.190.20">
    <property type="match status" value="1"/>
</dbReference>
<comment type="function">
    <text evidence="17">The UvrABC repair system catalyzes the recognition and processing of DNA lesions. UvrA is an ATPase and a DNA-binding protein. A damage recognition complex composed of 2 UvrA and 2 UvrB subunits scans DNA for abnormalities. When the presence of a lesion has been verified by UvrB, the UvrA molecules dissociate.</text>
</comment>
<dbReference type="InterPro" id="IPR004602">
    <property type="entry name" value="UvrA"/>
</dbReference>
<dbReference type="Gene3D" id="1.10.8.280">
    <property type="entry name" value="ABC transporter ATPase domain-like"/>
    <property type="match status" value="1"/>
</dbReference>
<evidence type="ECO:0000256" key="4">
    <source>
        <dbReference type="ARBA" id="ARBA00022737"/>
    </source>
</evidence>
<dbReference type="CDD" id="cd03271">
    <property type="entry name" value="ABC_UvrA_II"/>
    <property type="match status" value="1"/>
</dbReference>
<keyword evidence="5 17" id="KW-0547">Nucleotide-binding</keyword>
<sequence length="944" mass="104817">MDKIVVRGARTHNLKNIDLEIPRDKLVVITGLSGSGKSSLAFDTLYAEGQRRYVESLSTYARQFLSMMEKPDVDHIEGLSPAISIEQKSTSHNPRSTVGTITEIYDYLRLLFARAGEPRCPDHDLPLAAQTVSQMVDQVLALPEGTKLMLLAPVIQGRKGEHLHTISELRAQGFVRVRVNGIVCDIDSIPELDKNKKHHIEAVVDRFKVRDDLQIRLAESFETALAMTDGIATISYMDGDGEELVFSARFACPKCGHSIQELEPRMFSFNNPHGACSSCDGLGVKQFFDPRKVVSDDSLTLSEGAIRGWDRRALYYFQQLKAVAEHYGFNMDTPFRELTAKQQKMILEGSGKDNIAFRYLNDRGDVISKSHPFEGVLNNLSRRYRETESDMVREDLAKYINMQECPACDGSRLRRDARHVYIDEKTLPELVRLSIGDSCDYFDNLHLTGKQGEIAEKILKEIRLRLEFLVNVGLDYLSLERSAETLSGGEAQRIRLASQIGAGLVGVMYILDEPSIGLHQRDNDRLLKTLIHLRDLGNTVIVVEHDEDAIRLADYVIDIGPGAGVHGGEIIAQGTPAELMQCSESMTADYLSGRRRIEVPVERHQPDGRWLQLHGATGNNLNSVNLDIPLGLLTCVTGVSGSGKSTLINGTLYPIAATELNGATTLDAAPYKELKGMELLDKVIDIDQSPIGRTPRSNPATYTGIFTPIRELFAGTQEARSRGYKPGRFSFNVKGGRCEACQGDGVIKVEMHFLPDIYVPCDVCKGKRYNRETLEVKYKGKSIHEVLEMTVEDGREFFDAIPALARRLQTLIDVGLSYIRLGQAATTLSGGEAQRVKLAKELSKRDTGKTLYILDEPTTGLHFYDIQQLLNVLYRLRDHGNTIVVIEHNLDVIKTADWIVDLGPEGGTRGGQIIATGTPEAVADIAGSYTGQFLKPLLEKQRSC</sequence>
<evidence type="ECO:0000256" key="17">
    <source>
        <dbReference type="HAMAP-Rule" id="MF_00205"/>
    </source>
</evidence>
<keyword evidence="19" id="KW-0378">Hydrolase</keyword>
<evidence type="ECO:0000256" key="10">
    <source>
        <dbReference type="ARBA" id="ARBA00022840"/>
    </source>
</evidence>
<keyword evidence="12 17" id="KW-0238">DNA-binding</keyword>
<dbReference type="InterPro" id="IPR041102">
    <property type="entry name" value="UvrA_inter"/>
</dbReference>
<keyword evidence="6 17" id="KW-0227">DNA damage</keyword>
<feature type="zinc finger region" description="C4-type" evidence="17">
    <location>
        <begin position="252"/>
        <end position="279"/>
    </location>
</feature>
<keyword evidence="4 17" id="KW-0677">Repeat</keyword>
<protein>
    <recommendedName>
        <fullName evidence="15 17">UvrABC system protein A</fullName>
        <shortName evidence="17">UvrA protein</shortName>
    </recommendedName>
    <alternativeName>
        <fullName evidence="16 17">Excinuclease ABC subunit A</fullName>
    </alternativeName>
</protein>
<dbReference type="SUPFAM" id="SSF52540">
    <property type="entry name" value="P-loop containing nucleoside triphosphate hydrolases"/>
    <property type="match status" value="2"/>
</dbReference>
<dbReference type="NCBIfam" id="TIGR00630">
    <property type="entry name" value="uvra"/>
    <property type="match status" value="1"/>
</dbReference>
<evidence type="ECO:0000256" key="5">
    <source>
        <dbReference type="ARBA" id="ARBA00022741"/>
    </source>
</evidence>
<dbReference type="Gene3D" id="1.20.1580.10">
    <property type="entry name" value="ABC transporter ATPase like domain"/>
    <property type="match status" value="3"/>
</dbReference>
<dbReference type="Proteomes" id="UP000760472">
    <property type="component" value="Unassembled WGS sequence"/>
</dbReference>
<keyword evidence="13 17" id="KW-0234">DNA repair</keyword>
<dbReference type="EMBL" id="JAFFZP010000067">
    <property type="protein sequence ID" value="MBN0989875.1"/>
    <property type="molecule type" value="Genomic_DNA"/>
</dbReference>
<keyword evidence="9 17" id="KW-0862">Zinc</keyword>
<evidence type="ECO:0000256" key="15">
    <source>
        <dbReference type="ARBA" id="ARBA00039316"/>
    </source>
</evidence>
<feature type="binding site" evidence="17">
    <location>
        <begin position="638"/>
        <end position="645"/>
    </location>
    <ligand>
        <name>ATP</name>
        <dbReference type="ChEBI" id="CHEBI:30616"/>
    </ligand>
</feature>
<evidence type="ECO:0000256" key="3">
    <source>
        <dbReference type="ARBA" id="ARBA00022723"/>
    </source>
</evidence>
<dbReference type="Gene3D" id="3.40.50.300">
    <property type="entry name" value="P-loop containing nucleotide triphosphate hydrolases"/>
    <property type="match status" value="3"/>
</dbReference>
<comment type="similarity">
    <text evidence="14 17">Belongs to the ABC transporter superfamily. UvrA family.</text>
</comment>
<feature type="binding site" evidence="17">
    <location>
        <begin position="31"/>
        <end position="38"/>
    </location>
    <ligand>
        <name>ATP</name>
        <dbReference type="ChEBI" id="CHEBI:30616"/>
    </ligand>
</feature>
<dbReference type="CDD" id="cd03270">
    <property type="entry name" value="ABC_UvrA_I"/>
    <property type="match status" value="1"/>
</dbReference>
<evidence type="ECO:0000256" key="8">
    <source>
        <dbReference type="ARBA" id="ARBA00022771"/>
    </source>
</evidence>
<dbReference type="PANTHER" id="PTHR43152">
    <property type="entry name" value="UVRABC SYSTEM PROTEIN A"/>
    <property type="match status" value="1"/>
</dbReference>
<dbReference type="InterPro" id="IPR003439">
    <property type="entry name" value="ABC_transporter-like_ATP-bd"/>
</dbReference>
<evidence type="ECO:0000256" key="1">
    <source>
        <dbReference type="ARBA" id="ARBA00004496"/>
    </source>
</evidence>
<proteinExistence type="inferred from homology"/>
<dbReference type="PROSITE" id="PS50893">
    <property type="entry name" value="ABC_TRANSPORTER_2"/>
    <property type="match status" value="1"/>
</dbReference>
<comment type="caution">
    <text evidence="19">The sequence shown here is derived from an EMBL/GenBank/DDBJ whole genome shotgun (WGS) entry which is preliminary data.</text>
</comment>
<evidence type="ECO:0000256" key="13">
    <source>
        <dbReference type="ARBA" id="ARBA00023204"/>
    </source>
</evidence>
<evidence type="ECO:0000259" key="18">
    <source>
        <dbReference type="PROSITE" id="PS50893"/>
    </source>
</evidence>
<dbReference type="InterPro" id="IPR017871">
    <property type="entry name" value="ABC_transporter-like_CS"/>
</dbReference>
<dbReference type="HAMAP" id="MF_00205">
    <property type="entry name" value="UvrA"/>
    <property type="match status" value="1"/>
</dbReference>
<dbReference type="Pfam" id="PF17755">
    <property type="entry name" value="UvrA_DNA-bind"/>
    <property type="match status" value="1"/>
</dbReference>
<evidence type="ECO:0000256" key="9">
    <source>
        <dbReference type="ARBA" id="ARBA00022833"/>
    </source>
</evidence>
<comment type="subcellular location">
    <subcellularLocation>
        <location evidence="1 17">Cytoplasm</location>
    </subcellularLocation>
</comment>
<dbReference type="GO" id="GO:0016787">
    <property type="term" value="F:hydrolase activity"/>
    <property type="evidence" value="ECO:0007669"/>
    <property type="project" value="UniProtKB-KW"/>
</dbReference>
<evidence type="ECO:0000256" key="2">
    <source>
        <dbReference type="ARBA" id="ARBA00022490"/>
    </source>
</evidence>
<evidence type="ECO:0000313" key="20">
    <source>
        <dbReference type="Proteomes" id="UP000760472"/>
    </source>
</evidence>
<dbReference type="NCBIfam" id="NF001503">
    <property type="entry name" value="PRK00349.1"/>
    <property type="match status" value="1"/>
</dbReference>
<evidence type="ECO:0000256" key="6">
    <source>
        <dbReference type="ARBA" id="ARBA00022763"/>
    </source>
</evidence>
<keyword evidence="17" id="KW-0742">SOS response</keyword>